<evidence type="ECO:0000313" key="1">
    <source>
        <dbReference type="EMBL" id="AKU18054.1"/>
    </source>
</evidence>
<evidence type="ECO:0000313" key="2">
    <source>
        <dbReference type="Proteomes" id="UP000066480"/>
    </source>
</evidence>
<organism evidence="1 2">
    <name type="scientific">Luteipulveratus mongoliensis</name>
    <dbReference type="NCBI Taxonomy" id="571913"/>
    <lineage>
        <taxon>Bacteria</taxon>
        <taxon>Bacillati</taxon>
        <taxon>Actinomycetota</taxon>
        <taxon>Actinomycetes</taxon>
        <taxon>Micrococcales</taxon>
        <taxon>Dermacoccaceae</taxon>
        <taxon>Luteipulveratus</taxon>
    </lineage>
</organism>
<name>A0A0K1JMV9_9MICO</name>
<dbReference type="AlphaFoldDB" id="A0A0K1JMV9"/>
<gene>
    <name evidence="1" type="ORF">VV02_22960</name>
</gene>
<dbReference type="EMBL" id="CP011112">
    <property type="protein sequence ID" value="AKU18054.1"/>
    <property type="molecule type" value="Genomic_DNA"/>
</dbReference>
<dbReference type="Proteomes" id="UP000066480">
    <property type="component" value="Chromosome"/>
</dbReference>
<reference evidence="1 2" key="1">
    <citation type="submission" date="2015-03" db="EMBL/GenBank/DDBJ databases">
        <title>Luteipulveratus halotolerans sp. nov., a novel actinobacterium (Dermacoccaceae) from Sarawak, Malaysia.</title>
        <authorList>
            <person name="Juboi H."/>
            <person name="Basik A."/>
            <person name="Shamsul S.S."/>
            <person name="Arnold P."/>
            <person name="Schmitt E.K."/>
            <person name="Sanglier J.-J."/>
            <person name="Yeo T."/>
        </authorList>
    </citation>
    <scope>NUCLEOTIDE SEQUENCE [LARGE SCALE GENOMIC DNA]</scope>
    <source>
        <strain evidence="1 2">MN07-A0370</strain>
    </source>
</reference>
<protein>
    <submittedName>
        <fullName evidence="1">Uncharacterized protein</fullName>
    </submittedName>
</protein>
<sequence>MSSQGWYRTCFALTALPYCRAKARTALTRASDSSGDNGGRAGLATGLPVLSAGGLLVDVALGSVGAASGVELPLDSELHPATLMDSATTSPGVRHLLIDLCTVLSP</sequence>
<dbReference type="STRING" id="571913.VV02_22960"/>
<keyword evidence="2" id="KW-1185">Reference proteome</keyword>
<dbReference type="KEGG" id="lmoi:VV02_22960"/>
<accession>A0A0K1JMV9</accession>
<proteinExistence type="predicted"/>